<reference evidence="1 2" key="1">
    <citation type="submission" date="2019-08" db="EMBL/GenBank/DDBJ databases">
        <title>Genomes of Subsaximicrobium wynnwilliamsii strains.</title>
        <authorList>
            <person name="Bowman J.P."/>
        </authorList>
    </citation>
    <scope>NUCLEOTIDE SEQUENCE [LARGE SCALE GENOMIC DNA]</scope>
    <source>
        <strain evidence="1 2">2-80-2</strain>
    </source>
</reference>
<gene>
    <name evidence="1" type="ORF">ESY86_16685</name>
</gene>
<dbReference type="NCBIfam" id="TIGR04131">
    <property type="entry name" value="Bac_Flav_CTERM"/>
    <property type="match status" value="1"/>
</dbReference>
<dbReference type="InterPro" id="IPR049804">
    <property type="entry name" value="Choice_anch_L"/>
</dbReference>
<dbReference type="Proteomes" id="UP000321578">
    <property type="component" value="Unassembled WGS sequence"/>
</dbReference>
<proteinExistence type="predicted"/>
<dbReference type="OrthoDB" id="9765926at2"/>
<comment type="caution">
    <text evidence="1">The sequence shown here is derived from an EMBL/GenBank/DDBJ whole genome shotgun (WGS) entry which is preliminary data.</text>
</comment>
<dbReference type="InterPro" id="IPR026341">
    <property type="entry name" value="T9SS_type_B"/>
</dbReference>
<accession>A0A5C6ZDD4</accession>
<sequence>MTDLVQNSLGQGCVEISNVSSAVNGSSTGIDSYGQFQQVNSNFPFVDGLILSTGSIASAANTFNATTLSEGDASWQTDSDLETVLGLSNTLNATSIEFDFISANNTVEFNYILASEEYFGTNPCNESDAFVILIKEVGSTGPYTNLALVPGTTLPTNSQNIRQEIFGFCEAQNPEFFEGYSIGDTNFNGRTTVLTATANINRNVSYHIKFAIADKQDSFFDSAVFIQGSSFEASVDLGEDITTCAESLTIDGSFPNNAAIYSWFKDGTLIPGETNPNLTVTESGTYSVAINIPFLSSSCSITDAVEIVLNAEQSAGVISDFIKCDDPSGDGVEVFDLSTKTDEALAAVPDSNYTISYHASAADASNNINPLPDNYTSLSNPQTIYVAIKDVFSGCLAFSTFDLVLISPPVVSAPTPIVVCDKDAPDGRTRIDLDDSTAEILGSNPNFTLTYHNSYVRALSGSNPINSPYNTRPFNDVLYIRVTDSETGCSAVTTLDITILEKPTLDSSITHYINACLSDGSQFADFNLNSVTAAVLDGLTGVDVSFHELETEAETGANPITNSSNYQNTNANFQTVYMRVVDNTIGCPSVEPIELHTNIFNTGLNLNTAFECDDASLDGIVDFDLTEVEADIVGDLEGFNLIFYESQSDQDSNSNAIDTSVPYTISTAPQAIYVSVSNGSCSGEVVLDLGINPPIEIQAFGTVDYCDNDQDGITNISLPSFNAIVNVGISSPSVRYYLTETDALNDENNLGNNFTNTANPQLLYVRVTNNATSCFDVAPLTIDIHPAPVTSEPSPIIICDNDQDGFFTVNLSSKISEIVSSTANLEIKFYESQINAENEEAPILSPSSYNASTQTIYTRVTIGATGCFSVVELPIFINTTPVFGDIADFENCEPDGSVVSEFFFNLKDEDVLDGQTGKDVLYFESEQDAIDRVNAIDKFSAYTSISIPQTIYVRVESITDVTCFGTSEFDLAIGFLPNFNEPTDLFICDDISNDGITSIDLNDKLIEITSGITDDLNIAFYESKADAINQVNQLPLNYTTSNNPQQVFARIDEGESCFSLVDILVNVIPVPSLNPSYELVQCDVDYDGLVNWDITSVVTQITEVRFSDVDITYHLSLEGAETDTQIIPTATDFDNTVNPQTIYLKVNNILSNCAAIVPVALIANGPPALSAIDTVEICSNDEGSTQLSSFNQQLLEQTANVLVSYYASESDAINQINVLDDTYFYASNNDTLFARVQFSTTQCLFIKEFNLKVNPTPIASPPMDLEACDDDYDGLLAFDLNQQNASILGSANPSDFFIYYYNDLVFAQEGFDPITYVSYAASNNETLYARLEHKFTGCYDITSFTVFVNPLPVVNIDDQILCLETSPLLVSANTNIPGDSYLWSTTATTPEIEISSIGNYSVTVTSALGCATTRSFEVTESEIASIEFTEVINFDDPNNVTVTVTGSGDYLYQLDNLPPQQFNVFQNVPLGYHTITIIDQNGCGEVSREIVVMDTPKFMTPNGDTYFDTWHITGVENLPGTIINIYDRYGKLLKQLSAFSRGWDGTYNGQAMPASDYWYVAKVRQGDQVFELKGHFTLRR</sequence>
<dbReference type="EMBL" id="VORO01000023">
    <property type="protein sequence ID" value="TXD87530.1"/>
    <property type="molecule type" value="Genomic_DNA"/>
</dbReference>
<dbReference type="Pfam" id="PF13585">
    <property type="entry name" value="CHU_C"/>
    <property type="match status" value="1"/>
</dbReference>
<protein>
    <submittedName>
        <fullName evidence="1">T9SS type B sorting domain-containing protein</fullName>
    </submittedName>
</protein>
<dbReference type="RefSeq" id="WP_147087791.1">
    <property type="nucleotide sequence ID" value="NZ_VORM01000025.1"/>
</dbReference>
<evidence type="ECO:0000313" key="1">
    <source>
        <dbReference type="EMBL" id="TXD87530.1"/>
    </source>
</evidence>
<name>A0A5C6ZDD4_9FLAO</name>
<organism evidence="1 2">
    <name type="scientific">Subsaximicrobium wynnwilliamsii</name>
    <dbReference type="NCBI Taxonomy" id="291179"/>
    <lineage>
        <taxon>Bacteria</taxon>
        <taxon>Pseudomonadati</taxon>
        <taxon>Bacteroidota</taxon>
        <taxon>Flavobacteriia</taxon>
        <taxon>Flavobacteriales</taxon>
        <taxon>Flavobacteriaceae</taxon>
        <taxon>Subsaximicrobium</taxon>
    </lineage>
</organism>
<evidence type="ECO:0000313" key="2">
    <source>
        <dbReference type="Proteomes" id="UP000321578"/>
    </source>
</evidence>
<keyword evidence="2" id="KW-1185">Reference proteome</keyword>
<dbReference type="NCBIfam" id="NF038133">
    <property type="entry name" value="choice_anch_L"/>
    <property type="match status" value="1"/>
</dbReference>